<sequence>MESIVHRVELLLNVLLHKYLSDDVACSIQQLKSAIPGDYVAKNAGKSLKFDECNTDRGSIHKYSFFKKFFYNLSSSIKESSKLDNMYTTTSERNVYYSLKFKRYLMKENDKHGQKKEQKMTFEGIRR</sequence>
<protein>
    <submittedName>
        <fullName evidence="1">Uncharacterized protein</fullName>
    </submittedName>
</protein>
<reference evidence="1" key="1">
    <citation type="submission" date="2021-06" db="EMBL/GenBank/DDBJ databases">
        <authorList>
            <person name="Hodson N. C."/>
            <person name="Mongue J. A."/>
            <person name="Jaron S. K."/>
        </authorList>
    </citation>
    <scope>NUCLEOTIDE SEQUENCE</scope>
</reference>
<gene>
    <name evidence="1" type="ORF">AFUS01_LOCUS10627</name>
</gene>
<name>A0A8J2P0R0_9HEXA</name>
<organism evidence="1 2">
    <name type="scientific">Allacma fusca</name>
    <dbReference type="NCBI Taxonomy" id="39272"/>
    <lineage>
        <taxon>Eukaryota</taxon>
        <taxon>Metazoa</taxon>
        <taxon>Ecdysozoa</taxon>
        <taxon>Arthropoda</taxon>
        <taxon>Hexapoda</taxon>
        <taxon>Collembola</taxon>
        <taxon>Symphypleona</taxon>
        <taxon>Sminthuridae</taxon>
        <taxon>Allacma</taxon>
    </lineage>
</organism>
<dbReference type="Proteomes" id="UP000708208">
    <property type="component" value="Unassembled WGS sequence"/>
</dbReference>
<comment type="caution">
    <text evidence="1">The sequence shown here is derived from an EMBL/GenBank/DDBJ whole genome shotgun (WGS) entry which is preliminary data.</text>
</comment>
<dbReference type="AlphaFoldDB" id="A0A8J2P0R0"/>
<evidence type="ECO:0000313" key="2">
    <source>
        <dbReference type="Proteomes" id="UP000708208"/>
    </source>
</evidence>
<keyword evidence="2" id="KW-1185">Reference proteome</keyword>
<evidence type="ECO:0000313" key="1">
    <source>
        <dbReference type="EMBL" id="CAG7721410.1"/>
    </source>
</evidence>
<dbReference type="EMBL" id="CAJVCH010079158">
    <property type="protein sequence ID" value="CAG7721410.1"/>
    <property type="molecule type" value="Genomic_DNA"/>
</dbReference>
<proteinExistence type="predicted"/>
<accession>A0A8J2P0R0</accession>